<organism evidence="1 2">
    <name type="scientific">Vibrio owensii</name>
    <dbReference type="NCBI Taxonomy" id="696485"/>
    <lineage>
        <taxon>Bacteria</taxon>
        <taxon>Pseudomonadati</taxon>
        <taxon>Pseudomonadota</taxon>
        <taxon>Gammaproteobacteria</taxon>
        <taxon>Vibrionales</taxon>
        <taxon>Vibrionaceae</taxon>
        <taxon>Vibrio</taxon>
    </lineage>
</organism>
<dbReference type="Proteomes" id="UP001295420">
    <property type="component" value="Unassembled WGS sequence"/>
</dbReference>
<accession>A0AAU9PZF7</accession>
<reference evidence="1" key="1">
    <citation type="submission" date="2022-01" db="EMBL/GenBank/DDBJ databases">
        <authorList>
            <person name="Lagorce A."/>
        </authorList>
    </citation>
    <scope>NUCLEOTIDE SEQUENCE</scope>
    <source>
        <strain evidence="1">Th15_F1_D04</strain>
    </source>
</reference>
<comment type="caution">
    <text evidence="1">The sequence shown here is derived from an EMBL/GenBank/DDBJ whole genome shotgun (WGS) entry which is preliminary data.</text>
</comment>
<evidence type="ECO:0000313" key="2">
    <source>
        <dbReference type="Proteomes" id="UP001295420"/>
    </source>
</evidence>
<dbReference type="AlphaFoldDB" id="A0AAU9PZF7"/>
<dbReference type="RefSeq" id="WP_409930088.1">
    <property type="nucleotide sequence ID" value="NZ_CAKMTQ010000001.1"/>
</dbReference>
<dbReference type="EMBL" id="CAKMTQ010000001">
    <property type="protein sequence ID" value="CAH1521472.1"/>
    <property type="molecule type" value="Genomic_DNA"/>
</dbReference>
<sequence length="71" mass="7301">MEVLNIVEMEEVSGGLPPAVGVAVNVAAGIAGAYIYDALGGKQGIDSAASSGWSTYKVFMADSALRLSHMR</sequence>
<evidence type="ECO:0000313" key="1">
    <source>
        <dbReference type="EMBL" id="CAH1521472.1"/>
    </source>
</evidence>
<proteinExistence type="predicted"/>
<name>A0AAU9PZF7_9VIBR</name>
<gene>
    <name evidence="1" type="ORF">THF1D04_10919</name>
</gene>
<protein>
    <recommendedName>
        <fullName evidence="3">Class IIb bacteriocin, lactobin A/cerein 7B family</fullName>
    </recommendedName>
</protein>
<evidence type="ECO:0008006" key="3">
    <source>
        <dbReference type="Google" id="ProtNLM"/>
    </source>
</evidence>